<evidence type="ECO:0000259" key="3">
    <source>
        <dbReference type="PROSITE" id="PS50801"/>
    </source>
</evidence>
<evidence type="ECO:0000256" key="1">
    <source>
        <dbReference type="ARBA" id="ARBA00009013"/>
    </source>
</evidence>
<dbReference type="InterPro" id="IPR036513">
    <property type="entry name" value="STAS_dom_sf"/>
</dbReference>
<dbReference type="OrthoDB" id="9793697at2"/>
<keyword evidence="5" id="KW-1185">Reference proteome</keyword>
<protein>
    <recommendedName>
        <fullName evidence="2">Anti-sigma factor antagonist</fullName>
    </recommendedName>
</protein>
<feature type="domain" description="STAS" evidence="3">
    <location>
        <begin position="11"/>
        <end position="111"/>
    </location>
</feature>
<dbReference type="InterPro" id="IPR003658">
    <property type="entry name" value="Anti-sigma_ant"/>
</dbReference>
<comment type="caution">
    <text evidence="4">The sequence shown here is derived from an EMBL/GenBank/DDBJ whole genome shotgun (WGS) entry which is preliminary data.</text>
</comment>
<dbReference type="PANTHER" id="PTHR33495:SF2">
    <property type="entry name" value="ANTI-SIGMA FACTOR ANTAGONIST TM_1081-RELATED"/>
    <property type="match status" value="1"/>
</dbReference>
<reference evidence="4 5" key="1">
    <citation type="submission" date="2018-05" db="EMBL/GenBank/DDBJ databases">
        <title>Amnibacterium sp. M8JJ-5, whole genome shotgun sequence.</title>
        <authorList>
            <person name="Tuo L."/>
        </authorList>
    </citation>
    <scope>NUCLEOTIDE SEQUENCE [LARGE SCALE GENOMIC DNA]</scope>
    <source>
        <strain evidence="4 5">M8JJ-5</strain>
    </source>
</reference>
<evidence type="ECO:0000313" key="5">
    <source>
        <dbReference type="Proteomes" id="UP000244893"/>
    </source>
</evidence>
<dbReference type="PANTHER" id="PTHR33495">
    <property type="entry name" value="ANTI-SIGMA FACTOR ANTAGONIST TM_1081-RELATED-RELATED"/>
    <property type="match status" value="1"/>
</dbReference>
<dbReference type="PROSITE" id="PS50801">
    <property type="entry name" value="STAS"/>
    <property type="match status" value="1"/>
</dbReference>
<dbReference type="NCBIfam" id="TIGR00377">
    <property type="entry name" value="ant_ant_sig"/>
    <property type="match status" value="1"/>
</dbReference>
<dbReference type="RefSeq" id="WP_116755854.1">
    <property type="nucleotide sequence ID" value="NZ_JBHUEX010000001.1"/>
</dbReference>
<proteinExistence type="inferred from homology"/>
<dbReference type="AlphaFoldDB" id="A0A2V1HXQ9"/>
<sequence length="113" mass="11933">MDIKVAHLPGGVAVVTPSDKLNMASAMELREAISALVTAGMFFLVIDLSEVDFIDSSGLGGLVSGLKTARQHGGDLRLAAPNDQVKLVLELTNLDKVLVAYADSESALQAWPR</sequence>
<name>A0A2V1HXQ9_9MICO</name>
<evidence type="ECO:0000256" key="2">
    <source>
        <dbReference type="RuleBase" id="RU003749"/>
    </source>
</evidence>
<comment type="similarity">
    <text evidence="1 2">Belongs to the anti-sigma-factor antagonist family.</text>
</comment>
<dbReference type="Pfam" id="PF01740">
    <property type="entry name" value="STAS"/>
    <property type="match status" value="1"/>
</dbReference>
<accession>A0A2V1HXQ9</accession>
<gene>
    <name evidence="4" type="ORF">DDQ50_06695</name>
</gene>
<dbReference type="EMBL" id="QEOP01000001">
    <property type="protein sequence ID" value="PVZ96120.1"/>
    <property type="molecule type" value="Genomic_DNA"/>
</dbReference>
<dbReference type="InterPro" id="IPR002645">
    <property type="entry name" value="STAS_dom"/>
</dbReference>
<dbReference type="CDD" id="cd07043">
    <property type="entry name" value="STAS_anti-anti-sigma_factors"/>
    <property type="match status" value="1"/>
</dbReference>
<dbReference type="SUPFAM" id="SSF52091">
    <property type="entry name" value="SpoIIaa-like"/>
    <property type="match status" value="1"/>
</dbReference>
<evidence type="ECO:0000313" key="4">
    <source>
        <dbReference type="EMBL" id="PVZ96120.1"/>
    </source>
</evidence>
<dbReference type="GO" id="GO:0043856">
    <property type="term" value="F:anti-sigma factor antagonist activity"/>
    <property type="evidence" value="ECO:0007669"/>
    <property type="project" value="InterPro"/>
</dbReference>
<organism evidence="4 5">
    <name type="scientific">Amnibacterium flavum</name>
    <dbReference type="NCBI Taxonomy" id="2173173"/>
    <lineage>
        <taxon>Bacteria</taxon>
        <taxon>Bacillati</taxon>
        <taxon>Actinomycetota</taxon>
        <taxon>Actinomycetes</taxon>
        <taxon>Micrococcales</taxon>
        <taxon>Microbacteriaceae</taxon>
        <taxon>Amnibacterium</taxon>
    </lineage>
</organism>
<dbReference type="Gene3D" id="3.30.750.24">
    <property type="entry name" value="STAS domain"/>
    <property type="match status" value="1"/>
</dbReference>
<dbReference type="Proteomes" id="UP000244893">
    <property type="component" value="Unassembled WGS sequence"/>
</dbReference>